<dbReference type="Pfam" id="PF00501">
    <property type="entry name" value="AMP-binding"/>
    <property type="match status" value="1"/>
</dbReference>
<dbReference type="PANTHER" id="PTHR43767">
    <property type="entry name" value="LONG-CHAIN-FATTY-ACID--COA LIGASE"/>
    <property type="match status" value="1"/>
</dbReference>
<name>A0A1Q9C7M3_SYMMI</name>
<feature type="non-terminal residue" evidence="3">
    <location>
        <position position="1"/>
    </location>
</feature>
<sequence length="624" mass="67472">DQFAAHPSVLRCRKEGRKDGRKGGDAGVIDAFTLKQKATPKFTPRRGGQVKLFALREQTITSRAVHDDGIMFDCSDVIAHVETYHDVLDEVEHSSGTLHFVGSAAMAASACGTPLQQLLSRSASMFPEKIAIRAESGEITYANLFSLVGRVASALKGSGIDRMDRVGWLMPNRLEAVACTCACYLLGAVSVPINVRYSSEEVAYMVNKVQAKLLFVEASKLDVLQYLPAQMQIVSVGLKTAVHHRSWEAFLQADGPASLQPVDTQHPALILFTSGSTGRPKGVLHSHASCWAAINTSAEMLQLDGDEVVLVGKAITHAGGLQTQLLPTLLVGGTVVLAMVPPPARAVELIQRFDATVYAMLASSLLDFVGHLETNRQKLPSLKKVVGSGDSVPLQVQTRFRNLFGFPVLEGCGITEIGGYFAMQPIGKERLGSIGLPTNGTEVRFVDQESHDVPLGSPGEVLLKTPSAAIGYWDDPAASSSLFEDGWLRTGDIARQDEDGYMWFVGRRKLIIVRRGSNIAPAAVERVLATHPEVHSSVVVGVPDELDGEVPVAWVVPKIASCPPTVTSLKEHMSERLAAFEVPVNYWLLNEMPLNSVGKFDRAKLQQTAKEKHELLLHANRAGA</sequence>
<dbReference type="EMBL" id="LSRX01001545">
    <property type="protein sequence ID" value="OLP78918.1"/>
    <property type="molecule type" value="Genomic_DNA"/>
</dbReference>
<keyword evidence="3" id="KW-0436">Ligase</keyword>
<evidence type="ECO:0000313" key="3">
    <source>
        <dbReference type="EMBL" id="OLP78918.1"/>
    </source>
</evidence>
<dbReference type="InterPro" id="IPR042099">
    <property type="entry name" value="ANL_N_sf"/>
</dbReference>
<evidence type="ECO:0000259" key="1">
    <source>
        <dbReference type="Pfam" id="PF00501"/>
    </source>
</evidence>
<dbReference type="OrthoDB" id="6614653at2759"/>
<dbReference type="PANTHER" id="PTHR43767:SF1">
    <property type="entry name" value="NONRIBOSOMAL PEPTIDE SYNTHASE PES1 (EUROFUNG)-RELATED"/>
    <property type="match status" value="1"/>
</dbReference>
<dbReference type="Gene3D" id="3.40.50.12780">
    <property type="entry name" value="N-terminal domain of ligase-like"/>
    <property type="match status" value="1"/>
</dbReference>
<reference evidence="3 4" key="1">
    <citation type="submission" date="2016-02" db="EMBL/GenBank/DDBJ databases">
        <title>Genome analysis of coral dinoflagellate symbionts highlights evolutionary adaptations to a symbiotic lifestyle.</title>
        <authorList>
            <person name="Aranda M."/>
            <person name="Li Y."/>
            <person name="Liew Y.J."/>
            <person name="Baumgarten S."/>
            <person name="Simakov O."/>
            <person name="Wilson M."/>
            <person name="Piel J."/>
            <person name="Ashoor H."/>
            <person name="Bougouffa S."/>
            <person name="Bajic V.B."/>
            <person name="Ryu T."/>
            <person name="Ravasi T."/>
            <person name="Bayer T."/>
            <person name="Micklem G."/>
            <person name="Kim H."/>
            <person name="Bhak J."/>
            <person name="Lajeunesse T.C."/>
            <person name="Voolstra C.R."/>
        </authorList>
    </citation>
    <scope>NUCLEOTIDE SEQUENCE [LARGE SCALE GENOMIC DNA]</scope>
    <source>
        <strain evidence="3 4">CCMP2467</strain>
    </source>
</reference>
<dbReference type="Pfam" id="PF13193">
    <property type="entry name" value="AMP-binding_C"/>
    <property type="match status" value="1"/>
</dbReference>
<comment type="caution">
    <text evidence="3">The sequence shown here is derived from an EMBL/GenBank/DDBJ whole genome shotgun (WGS) entry which is preliminary data.</text>
</comment>
<feature type="domain" description="AMP-dependent synthetase/ligase" evidence="1">
    <location>
        <begin position="120"/>
        <end position="473"/>
    </location>
</feature>
<proteinExistence type="predicted"/>
<dbReference type="InterPro" id="IPR050237">
    <property type="entry name" value="ATP-dep_AMP-bd_enzyme"/>
</dbReference>
<evidence type="ECO:0000313" key="4">
    <source>
        <dbReference type="Proteomes" id="UP000186817"/>
    </source>
</evidence>
<dbReference type="Gene3D" id="3.30.300.30">
    <property type="match status" value="1"/>
</dbReference>
<dbReference type="InterPro" id="IPR020845">
    <property type="entry name" value="AMP-binding_CS"/>
</dbReference>
<accession>A0A1Q9C7M3</accession>
<dbReference type="InterPro" id="IPR045851">
    <property type="entry name" value="AMP-bd_C_sf"/>
</dbReference>
<evidence type="ECO:0000259" key="2">
    <source>
        <dbReference type="Pfam" id="PF13193"/>
    </source>
</evidence>
<dbReference type="AlphaFoldDB" id="A0A1Q9C7M3"/>
<dbReference type="Proteomes" id="UP000186817">
    <property type="component" value="Unassembled WGS sequence"/>
</dbReference>
<dbReference type="GO" id="GO:0016878">
    <property type="term" value="F:acid-thiol ligase activity"/>
    <property type="evidence" value="ECO:0007669"/>
    <property type="project" value="UniProtKB-ARBA"/>
</dbReference>
<feature type="domain" description="AMP-binding enzyme C-terminal" evidence="2">
    <location>
        <begin position="524"/>
        <end position="599"/>
    </location>
</feature>
<dbReference type="OMA" id="KTMDPMV"/>
<dbReference type="SUPFAM" id="SSF56801">
    <property type="entry name" value="Acetyl-CoA synthetase-like"/>
    <property type="match status" value="1"/>
</dbReference>
<keyword evidence="4" id="KW-1185">Reference proteome</keyword>
<gene>
    <name evidence="3" type="primary">lcfB</name>
    <name evidence="3" type="ORF">AK812_SmicGene40855</name>
</gene>
<dbReference type="InterPro" id="IPR025110">
    <property type="entry name" value="AMP-bd_C"/>
</dbReference>
<organism evidence="3 4">
    <name type="scientific">Symbiodinium microadriaticum</name>
    <name type="common">Dinoflagellate</name>
    <name type="synonym">Zooxanthella microadriatica</name>
    <dbReference type="NCBI Taxonomy" id="2951"/>
    <lineage>
        <taxon>Eukaryota</taxon>
        <taxon>Sar</taxon>
        <taxon>Alveolata</taxon>
        <taxon>Dinophyceae</taxon>
        <taxon>Suessiales</taxon>
        <taxon>Symbiodiniaceae</taxon>
        <taxon>Symbiodinium</taxon>
    </lineage>
</organism>
<dbReference type="PROSITE" id="PS00455">
    <property type="entry name" value="AMP_BINDING"/>
    <property type="match status" value="1"/>
</dbReference>
<protein>
    <submittedName>
        <fullName evidence="3">Long-chain-fatty-acid--CoA ligase</fullName>
    </submittedName>
</protein>
<dbReference type="InterPro" id="IPR000873">
    <property type="entry name" value="AMP-dep_synth/lig_dom"/>
</dbReference>